<feature type="compositionally biased region" description="Polar residues" evidence="5">
    <location>
        <begin position="787"/>
        <end position="805"/>
    </location>
</feature>
<gene>
    <name evidence="9" type="ORF">K0T92_07940</name>
</gene>
<dbReference type="Gene3D" id="3.30.300.160">
    <property type="entry name" value="Type II secretion system, protein E, N-terminal domain"/>
    <property type="match status" value="1"/>
</dbReference>
<keyword evidence="3 9" id="KW-0808">Transferase</keyword>
<dbReference type="Pfam" id="PF05157">
    <property type="entry name" value="MshEN"/>
    <property type="match status" value="1"/>
</dbReference>
<evidence type="ECO:0000256" key="6">
    <source>
        <dbReference type="SAM" id="Phobius"/>
    </source>
</evidence>
<dbReference type="RefSeq" id="WP_219871924.1">
    <property type="nucleotide sequence ID" value="NZ_JAHZIJ010000004.1"/>
</dbReference>
<feature type="transmembrane region" description="Helical" evidence="6">
    <location>
        <begin position="734"/>
        <end position="755"/>
    </location>
</feature>
<protein>
    <submittedName>
        <fullName evidence="9">Glycosyltransferase</fullName>
        <ecNumber evidence="9">2.4.-.-</ecNumber>
    </submittedName>
</protein>
<evidence type="ECO:0000313" key="9">
    <source>
        <dbReference type="EMBL" id="MBW7474673.1"/>
    </source>
</evidence>
<dbReference type="Pfam" id="PF13632">
    <property type="entry name" value="Glyco_trans_2_3"/>
    <property type="match status" value="1"/>
</dbReference>
<evidence type="ECO:0000256" key="2">
    <source>
        <dbReference type="ARBA" id="ARBA00022676"/>
    </source>
</evidence>
<dbReference type="InterPro" id="IPR037257">
    <property type="entry name" value="T2SS_E_N_sf"/>
</dbReference>
<dbReference type="InterPro" id="IPR007831">
    <property type="entry name" value="T2SS_GspE_N"/>
</dbReference>
<evidence type="ECO:0000256" key="3">
    <source>
        <dbReference type="ARBA" id="ARBA00022679"/>
    </source>
</evidence>
<reference evidence="9 10" key="1">
    <citation type="submission" date="2021-07" db="EMBL/GenBank/DDBJ databases">
        <title>Paenibacillus radiodurans sp. nov., isolated from the southeastern edge of Tengger Desert.</title>
        <authorList>
            <person name="Zhang G."/>
        </authorList>
    </citation>
    <scope>NUCLEOTIDE SEQUENCE [LARGE SCALE GENOMIC DNA]</scope>
    <source>
        <strain evidence="9 10">DT7-4</strain>
    </source>
</reference>
<feature type="domain" description="Glycosyltransferase 2-like" evidence="8">
    <location>
        <begin position="478"/>
        <end position="700"/>
    </location>
</feature>
<dbReference type="EMBL" id="JAHZIJ010000004">
    <property type="protein sequence ID" value="MBW7474673.1"/>
    <property type="molecule type" value="Genomic_DNA"/>
</dbReference>
<accession>A0ABS7D4F6</accession>
<dbReference type="Proteomes" id="UP000812277">
    <property type="component" value="Unassembled WGS sequence"/>
</dbReference>
<dbReference type="PANTHER" id="PTHR43630">
    <property type="entry name" value="POLY-BETA-1,6-N-ACETYL-D-GLUCOSAMINE SYNTHASE"/>
    <property type="match status" value="1"/>
</dbReference>
<evidence type="ECO:0000259" key="8">
    <source>
        <dbReference type="Pfam" id="PF13632"/>
    </source>
</evidence>
<dbReference type="CDD" id="cd06427">
    <property type="entry name" value="CESA_like_2"/>
    <property type="match status" value="1"/>
</dbReference>
<dbReference type="PANTHER" id="PTHR43630:SF1">
    <property type="entry name" value="POLY-BETA-1,6-N-ACETYL-D-GLUCOSAMINE SYNTHASE"/>
    <property type="match status" value="1"/>
</dbReference>
<sequence length="805" mass="92261">MKRLPIALLGVSRRRANRQIDRERALLEQARAQLEIQRAEHELAIKRLDTETEQLRSRLAEAIVRIRHLEAARLVNPEQADKTVPASDMGLAAAAPHPSVPLRMGDSLVNAGIITAAQLETAMTAQKQFGGRLGDILIDMGFATDEQVSRLMSDQPDKGRLGDQLVEARLITENQLRQALQFQQQSGGLLGDILLSLQLLEPEDLYRAIATQNNIGRIGSELSINTPVRLPETLARELEIVVIHQYINRFLVAISHPLSTEQVEEVEQHLGMPIEQVLATKDEMERFWRDVYGSEMLHESTSKLADEQPHNSALQTFTRMQLGVFIAAVMILAAGLSFQFWATLLTVNLIIQLFYFVMSMFKFTVILVGSRRGAQFRYTPEEIAQIDERELPVYTILVPMYREAQVVPHLLHNLERLDYPKAKLDVRLLIEEDDDEMRTLLAEMNLPPYYTVLIVPDGLPKTKPKACNYGLIRARGEYVVIYDAEDQPDTDQLKKVFLTFKQCPEEYACIQGKLNYFNSDQNLLTRWFTQEYSMWFELLLPGIMQLNVPIPLGGTSNHFKMSVLKELGAWDPYNVTEDADLGIRLYKHGYKTAIVDSRTWEEANSKTGNWIRQRSRWFKGYMQTWLVHMRNPFKLIREIGFRGFVGFQVMILATPLLPLLNPIFWLMLVLWFGFQVGIIREFFPGFIYYLASFEFYVGNFLFIFSNVAGVYWVIQELERRGDRSFSYKLVRYALPTPIYWVLMSIAALKAAWQLITKPFYWEKTEHGLTEPPAMPTSDSIGIPHTVPQPQQRGEQSAKTASPPQS</sequence>
<organism evidence="9 10">
    <name type="scientific">Paenibacillus oenotherae</name>
    <dbReference type="NCBI Taxonomy" id="1435645"/>
    <lineage>
        <taxon>Bacteria</taxon>
        <taxon>Bacillati</taxon>
        <taxon>Bacillota</taxon>
        <taxon>Bacilli</taxon>
        <taxon>Bacillales</taxon>
        <taxon>Paenibacillaceae</taxon>
        <taxon>Paenibacillus</taxon>
    </lineage>
</organism>
<comment type="similarity">
    <text evidence="1">Belongs to the glycosyltransferase 2 family.</text>
</comment>
<dbReference type="GO" id="GO:0016757">
    <property type="term" value="F:glycosyltransferase activity"/>
    <property type="evidence" value="ECO:0007669"/>
    <property type="project" value="UniProtKB-KW"/>
</dbReference>
<feature type="region of interest" description="Disordered" evidence="5">
    <location>
        <begin position="768"/>
        <end position="805"/>
    </location>
</feature>
<keyword evidence="6" id="KW-1133">Transmembrane helix</keyword>
<dbReference type="Gene3D" id="3.90.550.10">
    <property type="entry name" value="Spore Coat Polysaccharide Biosynthesis Protein SpsA, Chain A"/>
    <property type="match status" value="1"/>
</dbReference>
<feature type="domain" description="Type II secretion system protein GspE N-terminal" evidence="7">
    <location>
        <begin position="229"/>
        <end position="295"/>
    </location>
</feature>
<name>A0ABS7D4F6_9BACL</name>
<keyword evidence="6" id="KW-0472">Membrane</keyword>
<dbReference type="EC" id="2.4.-.-" evidence="9"/>
<evidence type="ECO:0000313" key="10">
    <source>
        <dbReference type="Proteomes" id="UP000812277"/>
    </source>
</evidence>
<dbReference type="InterPro" id="IPR001173">
    <property type="entry name" value="Glyco_trans_2-like"/>
</dbReference>
<evidence type="ECO:0000256" key="4">
    <source>
        <dbReference type="SAM" id="Coils"/>
    </source>
</evidence>
<dbReference type="InterPro" id="IPR029044">
    <property type="entry name" value="Nucleotide-diphossugar_trans"/>
</dbReference>
<comment type="caution">
    <text evidence="9">The sequence shown here is derived from an EMBL/GenBank/DDBJ whole genome shotgun (WGS) entry which is preliminary data.</text>
</comment>
<keyword evidence="2 9" id="KW-0328">Glycosyltransferase</keyword>
<feature type="transmembrane region" description="Helical" evidence="6">
    <location>
        <begin position="322"/>
        <end position="343"/>
    </location>
</feature>
<feature type="coiled-coil region" evidence="4">
    <location>
        <begin position="13"/>
        <end position="72"/>
    </location>
</feature>
<dbReference type="SUPFAM" id="SSF53448">
    <property type="entry name" value="Nucleotide-diphospho-sugar transferases"/>
    <property type="match status" value="1"/>
</dbReference>
<keyword evidence="10" id="KW-1185">Reference proteome</keyword>
<evidence type="ECO:0000256" key="1">
    <source>
        <dbReference type="ARBA" id="ARBA00006739"/>
    </source>
</evidence>
<proteinExistence type="inferred from homology"/>
<evidence type="ECO:0000256" key="5">
    <source>
        <dbReference type="SAM" id="MobiDB-lite"/>
    </source>
</evidence>
<feature type="transmembrane region" description="Helical" evidence="6">
    <location>
        <begin position="695"/>
        <end position="714"/>
    </location>
</feature>
<keyword evidence="6" id="KW-0812">Transmembrane</keyword>
<dbReference type="SUPFAM" id="SSF160246">
    <property type="entry name" value="EspE N-terminal domain-like"/>
    <property type="match status" value="2"/>
</dbReference>
<keyword evidence="4" id="KW-0175">Coiled coil</keyword>
<feature type="transmembrane region" description="Helical" evidence="6">
    <location>
        <begin position="639"/>
        <end position="657"/>
    </location>
</feature>
<evidence type="ECO:0000259" key="7">
    <source>
        <dbReference type="Pfam" id="PF05157"/>
    </source>
</evidence>
<feature type="transmembrane region" description="Helical" evidence="6">
    <location>
        <begin position="349"/>
        <end position="368"/>
    </location>
</feature>